<sequence>MSFIKDFIARGYLYQCTNLDKLTQLFATQRVIAYVGFDCTAPSLHVGNLLQIMILRLLQHHGHQPIIVIGGATTKIGDPTGRDDLRKILDHEELTKNINGIKNSLAKFIKFGDGASDAIILDNSEWLEHINYLGFLRDYGRLISVNRMLTLDSVKARIDREQALTFLEFNYALLQAYDFCQLNKKYGCVLQIGGSDQWGNIVMGVDLCHKFSKQEVYGITTPLLTTSSGQKMGKSVNGAVWLNEEILSPYEYYQFWRNCADADLTRFAKLYAEFTDAEFAEFNHLINSNINAAKKQLAFKLTAICHGEVAAHDALTTATKLFEHKTIDANLPTIFVALDQLTNGIPICELLVIANLVSSKSEGSRLIRGGGAKINDHPINDENMVVDSSLLFDQSYLKLSSGKKKHILIKAKTLS</sequence>
<keyword evidence="5 8" id="KW-0648">Protein biosynthesis</keyword>
<dbReference type="RefSeq" id="WP_323738663.1">
    <property type="nucleotide sequence ID" value="NZ_CP112932.1"/>
</dbReference>
<gene>
    <name evidence="8" type="primary">tyrS</name>
    <name evidence="11" type="ORF">Trichorick_00489</name>
</gene>
<dbReference type="Proteomes" id="UP001326613">
    <property type="component" value="Chromosome"/>
</dbReference>
<dbReference type="Gene3D" id="3.10.290.10">
    <property type="entry name" value="RNA-binding S4 domain"/>
    <property type="match status" value="1"/>
</dbReference>
<keyword evidence="3 8" id="KW-0067">ATP-binding</keyword>
<comment type="catalytic activity">
    <reaction evidence="7 8">
        <text>tRNA(Tyr) + L-tyrosine + ATP = L-tyrosyl-tRNA(Tyr) + AMP + diphosphate + H(+)</text>
        <dbReference type="Rhea" id="RHEA:10220"/>
        <dbReference type="Rhea" id="RHEA-COMP:9706"/>
        <dbReference type="Rhea" id="RHEA-COMP:9707"/>
        <dbReference type="ChEBI" id="CHEBI:15378"/>
        <dbReference type="ChEBI" id="CHEBI:30616"/>
        <dbReference type="ChEBI" id="CHEBI:33019"/>
        <dbReference type="ChEBI" id="CHEBI:58315"/>
        <dbReference type="ChEBI" id="CHEBI:78442"/>
        <dbReference type="ChEBI" id="CHEBI:78536"/>
        <dbReference type="ChEBI" id="CHEBI:456215"/>
        <dbReference type="EC" id="6.1.1.1"/>
    </reaction>
</comment>
<dbReference type="Gene3D" id="1.10.240.10">
    <property type="entry name" value="Tyrosyl-Transfer RNA Synthetase"/>
    <property type="match status" value="1"/>
</dbReference>
<reference evidence="11 12" key="1">
    <citation type="submission" date="2022-10" db="EMBL/GenBank/DDBJ databases">
        <title>Host association and intracellularity evolved multiple times independently in the Rickettsiales.</title>
        <authorList>
            <person name="Castelli M."/>
            <person name="Nardi T."/>
            <person name="Gammuto L."/>
            <person name="Bellinzona G."/>
            <person name="Sabaneyeva E."/>
            <person name="Potekhin A."/>
            <person name="Serra V."/>
            <person name="Petroni G."/>
            <person name="Sassera D."/>
        </authorList>
    </citation>
    <scope>NUCLEOTIDE SEQUENCE [LARGE SCALE GENOMIC DNA]</scope>
    <source>
        <strain evidence="11 12">Kr 154-4</strain>
    </source>
</reference>
<comment type="subunit">
    <text evidence="8">Homodimer.</text>
</comment>
<evidence type="ECO:0000256" key="8">
    <source>
        <dbReference type="HAMAP-Rule" id="MF_02006"/>
    </source>
</evidence>
<evidence type="ECO:0000256" key="3">
    <source>
        <dbReference type="ARBA" id="ARBA00022840"/>
    </source>
</evidence>
<dbReference type="PANTHER" id="PTHR11766:SF0">
    <property type="entry name" value="TYROSINE--TRNA LIGASE, MITOCHONDRIAL"/>
    <property type="match status" value="1"/>
</dbReference>
<name>A0ABZ0UUE7_9RICK</name>
<comment type="function">
    <text evidence="8">Catalyzes the attachment of tyrosine to tRNA(Tyr) in a two-step reaction: tyrosine is first activated by ATP to form Tyr-AMP and then transferred to the acceptor end of tRNA(Tyr).</text>
</comment>
<keyword evidence="8" id="KW-0963">Cytoplasm</keyword>
<dbReference type="PROSITE" id="PS50889">
    <property type="entry name" value="S4"/>
    <property type="match status" value="1"/>
</dbReference>
<dbReference type="InterPro" id="IPR002305">
    <property type="entry name" value="aa-tRNA-synth_Ic"/>
</dbReference>
<comment type="similarity">
    <text evidence="8">Belongs to the class-I aminoacyl-tRNA synthetase family. TyrS type 1 subfamily.</text>
</comment>
<evidence type="ECO:0000313" key="11">
    <source>
        <dbReference type="EMBL" id="WPY00608.1"/>
    </source>
</evidence>
<keyword evidence="1 8" id="KW-0436">Ligase</keyword>
<dbReference type="PRINTS" id="PR01040">
    <property type="entry name" value="TRNASYNTHTYR"/>
</dbReference>
<evidence type="ECO:0000256" key="2">
    <source>
        <dbReference type="ARBA" id="ARBA00022741"/>
    </source>
</evidence>
<dbReference type="InterPro" id="IPR002307">
    <property type="entry name" value="Tyr-tRNA-ligase"/>
</dbReference>
<proteinExistence type="inferred from homology"/>
<dbReference type="InterPro" id="IPR024088">
    <property type="entry name" value="Tyr-tRNA-ligase_bac-type"/>
</dbReference>
<dbReference type="NCBIfam" id="TIGR00234">
    <property type="entry name" value="tyrS"/>
    <property type="match status" value="1"/>
</dbReference>
<dbReference type="SUPFAM" id="SSF52374">
    <property type="entry name" value="Nucleotidylyl transferase"/>
    <property type="match status" value="1"/>
</dbReference>
<dbReference type="InterPro" id="IPR014729">
    <property type="entry name" value="Rossmann-like_a/b/a_fold"/>
</dbReference>
<keyword evidence="2 8" id="KW-0547">Nucleotide-binding</keyword>
<feature type="short sequence motif" description="'KMSKS' region" evidence="8">
    <location>
        <begin position="231"/>
        <end position="235"/>
    </location>
</feature>
<evidence type="ECO:0000256" key="4">
    <source>
        <dbReference type="ARBA" id="ARBA00022884"/>
    </source>
</evidence>
<evidence type="ECO:0000259" key="10">
    <source>
        <dbReference type="Pfam" id="PF22421"/>
    </source>
</evidence>
<dbReference type="InterPro" id="IPR054608">
    <property type="entry name" value="SYY-like_C"/>
</dbReference>
<feature type="binding site" evidence="8">
    <location>
        <position position="171"/>
    </location>
    <ligand>
        <name>L-tyrosine</name>
        <dbReference type="ChEBI" id="CHEBI:58315"/>
    </ligand>
</feature>
<keyword evidence="12" id="KW-1185">Reference proteome</keyword>
<comment type="subcellular location">
    <subcellularLocation>
        <location evidence="8">Cytoplasm</location>
    </subcellularLocation>
</comment>
<dbReference type="PANTHER" id="PTHR11766">
    <property type="entry name" value="TYROSYL-TRNA SYNTHETASE"/>
    <property type="match status" value="1"/>
</dbReference>
<accession>A0ABZ0UUE7</accession>
<evidence type="ECO:0000256" key="5">
    <source>
        <dbReference type="ARBA" id="ARBA00022917"/>
    </source>
</evidence>
<keyword evidence="6 8" id="KW-0030">Aminoacyl-tRNA synthetase</keyword>
<dbReference type="InterPro" id="IPR036986">
    <property type="entry name" value="S4_RNA-bd_sf"/>
</dbReference>
<evidence type="ECO:0000256" key="7">
    <source>
        <dbReference type="ARBA" id="ARBA00048248"/>
    </source>
</evidence>
<dbReference type="InterPro" id="IPR024107">
    <property type="entry name" value="Tyr-tRNA-ligase_bac_1"/>
</dbReference>
<evidence type="ECO:0000256" key="9">
    <source>
        <dbReference type="PROSITE-ProRule" id="PRU00182"/>
    </source>
</evidence>
<dbReference type="CDD" id="cd00805">
    <property type="entry name" value="TyrRS_core"/>
    <property type="match status" value="1"/>
</dbReference>
<dbReference type="CDD" id="cd00165">
    <property type="entry name" value="S4"/>
    <property type="match status" value="1"/>
</dbReference>
<dbReference type="EMBL" id="CP112932">
    <property type="protein sequence ID" value="WPY00608.1"/>
    <property type="molecule type" value="Genomic_DNA"/>
</dbReference>
<organism evidence="11 12">
    <name type="scientific">Candidatus Trichorickettsia mobilis</name>
    <dbReference type="NCBI Taxonomy" id="1346319"/>
    <lineage>
        <taxon>Bacteria</taxon>
        <taxon>Pseudomonadati</taxon>
        <taxon>Pseudomonadota</taxon>
        <taxon>Alphaproteobacteria</taxon>
        <taxon>Rickettsiales</taxon>
        <taxon>Rickettsiaceae</taxon>
        <taxon>Rickettsieae</taxon>
        <taxon>Candidatus Trichorickettsia</taxon>
    </lineage>
</organism>
<dbReference type="EC" id="6.1.1.1" evidence="8"/>
<keyword evidence="4 9" id="KW-0694">RNA-binding</keyword>
<feature type="binding site" evidence="8">
    <location>
        <position position="234"/>
    </location>
    <ligand>
        <name>ATP</name>
        <dbReference type="ChEBI" id="CHEBI:30616"/>
    </ligand>
</feature>
<feature type="binding site" evidence="8">
    <location>
        <position position="34"/>
    </location>
    <ligand>
        <name>L-tyrosine</name>
        <dbReference type="ChEBI" id="CHEBI:58315"/>
    </ligand>
</feature>
<feature type="binding site" evidence="8">
    <location>
        <position position="175"/>
    </location>
    <ligand>
        <name>L-tyrosine</name>
        <dbReference type="ChEBI" id="CHEBI:58315"/>
    </ligand>
</feature>
<feature type="domain" description="Tyrosine--tRNA ligase SYY-like C-terminal" evidence="10">
    <location>
        <begin position="343"/>
        <end position="409"/>
    </location>
</feature>
<protein>
    <recommendedName>
        <fullName evidence="8">Tyrosine--tRNA ligase</fullName>
        <ecNumber evidence="8">6.1.1.1</ecNumber>
    </recommendedName>
    <alternativeName>
        <fullName evidence="8">Tyrosyl-tRNA synthetase</fullName>
        <shortName evidence="8">TyrRS</shortName>
    </alternativeName>
</protein>
<dbReference type="GO" id="GO:0016874">
    <property type="term" value="F:ligase activity"/>
    <property type="evidence" value="ECO:0007669"/>
    <property type="project" value="UniProtKB-KW"/>
</dbReference>
<evidence type="ECO:0000313" key="12">
    <source>
        <dbReference type="Proteomes" id="UP001326613"/>
    </source>
</evidence>
<dbReference type="Gene3D" id="3.40.50.620">
    <property type="entry name" value="HUPs"/>
    <property type="match status" value="1"/>
</dbReference>
<dbReference type="Pfam" id="PF22421">
    <property type="entry name" value="SYY_C-terminal"/>
    <property type="match status" value="1"/>
</dbReference>
<dbReference type="SUPFAM" id="SSF55174">
    <property type="entry name" value="Alpha-L RNA-binding motif"/>
    <property type="match status" value="1"/>
</dbReference>
<evidence type="ECO:0000256" key="6">
    <source>
        <dbReference type="ARBA" id="ARBA00023146"/>
    </source>
</evidence>
<dbReference type="Pfam" id="PF00579">
    <property type="entry name" value="tRNA-synt_1b"/>
    <property type="match status" value="1"/>
</dbReference>
<dbReference type="HAMAP" id="MF_02006">
    <property type="entry name" value="Tyr_tRNA_synth_type1"/>
    <property type="match status" value="1"/>
</dbReference>
<evidence type="ECO:0000256" key="1">
    <source>
        <dbReference type="ARBA" id="ARBA00022598"/>
    </source>
</evidence>
<feature type="short sequence motif" description="'HIGH' region" evidence="8">
    <location>
        <begin position="39"/>
        <end position="48"/>
    </location>
</feature>